<dbReference type="GeneID" id="6753266"/>
<dbReference type="GO" id="GO:0006508">
    <property type="term" value="P:proteolysis"/>
    <property type="evidence" value="ECO:0007669"/>
    <property type="project" value="UniProtKB-KW"/>
</dbReference>
<keyword evidence="3" id="KW-0645">Protease</keyword>
<evidence type="ECO:0000256" key="6">
    <source>
        <dbReference type="ARBA" id="ARBA00023124"/>
    </source>
</evidence>
<keyword evidence="8" id="KW-0456">Lyase</keyword>
<evidence type="ECO:0000256" key="8">
    <source>
        <dbReference type="ARBA" id="ARBA00023239"/>
    </source>
</evidence>
<dbReference type="FunCoup" id="B3RVM1">
    <property type="interactions" value="921"/>
</dbReference>
<evidence type="ECO:0000313" key="12">
    <source>
        <dbReference type="EMBL" id="EDV25524.1"/>
    </source>
</evidence>
<evidence type="ECO:0000313" key="13">
    <source>
        <dbReference type="Proteomes" id="UP000009022"/>
    </source>
</evidence>
<dbReference type="CTD" id="6753266"/>
<evidence type="ECO:0000256" key="1">
    <source>
        <dbReference type="ARBA" id="ARBA00008136"/>
    </source>
</evidence>
<dbReference type="RefSeq" id="XP_002111557.1">
    <property type="nucleotide sequence ID" value="XM_002111521.1"/>
</dbReference>
<organism evidence="12 13">
    <name type="scientific">Trichoplax adhaerens</name>
    <name type="common">Trichoplax reptans</name>
    <dbReference type="NCBI Taxonomy" id="10228"/>
    <lineage>
        <taxon>Eukaryota</taxon>
        <taxon>Metazoa</taxon>
        <taxon>Placozoa</taxon>
        <taxon>Uniplacotomia</taxon>
        <taxon>Trichoplacea</taxon>
        <taxon>Trichoplacidae</taxon>
        <taxon>Trichoplax</taxon>
    </lineage>
</organism>
<dbReference type="OrthoDB" id="2111841at2759"/>
<dbReference type="HOGENOM" id="CLU_035990_1_0_1"/>
<dbReference type="GO" id="GO:0016829">
    <property type="term" value="F:lyase activity"/>
    <property type="evidence" value="ECO:0007669"/>
    <property type="project" value="UniProtKB-KW"/>
</dbReference>
<dbReference type="InterPro" id="IPR036590">
    <property type="entry name" value="SRAP-like"/>
</dbReference>
<accession>B3RVM1</accession>
<dbReference type="PANTHER" id="PTHR13604">
    <property type="entry name" value="DC12-RELATED"/>
    <property type="match status" value="1"/>
</dbReference>
<dbReference type="Gene3D" id="3.90.1680.10">
    <property type="entry name" value="SOS response associated peptidase-like"/>
    <property type="match status" value="1"/>
</dbReference>
<dbReference type="PANTHER" id="PTHR13604:SF0">
    <property type="entry name" value="ABASIC SITE PROCESSING PROTEIN HMCES"/>
    <property type="match status" value="1"/>
</dbReference>
<evidence type="ECO:0000256" key="9">
    <source>
        <dbReference type="ARBA" id="ARBA00030390"/>
    </source>
</evidence>
<dbReference type="KEGG" id="tad:TRIADDRAFT_24378"/>
<proteinExistence type="inferred from homology"/>
<comment type="similarity">
    <text evidence="1">Belongs to the SOS response-associated peptidase family.</text>
</comment>
<evidence type="ECO:0000256" key="7">
    <source>
        <dbReference type="ARBA" id="ARBA00023125"/>
    </source>
</evidence>
<dbReference type="Pfam" id="PF02586">
    <property type="entry name" value="SRAP"/>
    <property type="match status" value="1"/>
</dbReference>
<evidence type="ECO:0000256" key="5">
    <source>
        <dbReference type="ARBA" id="ARBA00022801"/>
    </source>
</evidence>
<dbReference type="EMBL" id="DS985244">
    <property type="protein sequence ID" value="EDV25524.1"/>
    <property type="molecule type" value="Genomic_DNA"/>
</dbReference>
<keyword evidence="13" id="KW-1185">Reference proteome</keyword>
<dbReference type="GO" id="GO:0008233">
    <property type="term" value="F:peptidase activity"/>
    <property type="evidence" value="ECO:0007669"/>
    <property type="project" value="UniProtKB-KW"/>
</dbReference>
<sequence>MCGRTACTLPPSKLRRACRYKSKDNKVTEPRWKGGKVGRYYTSPNVAPMSWTPVLLSAKHAQNDPDVEGEKLDSSDRMLQVMRWGLVPAWYKKDLKSFNLSTNNCRSDGMLDKRMFSTPLNRGRRCVVLADGYYEWKTTKDKQKIPHLIFFKNDVESSDAEEENDEDDQAVNVRPRRRVLTMAGVFEIWHPPKEGPNDPIYAYSIITVDASPAVSGIHHRMPAILDGDEAVSQWLDYENVPLSEAANLIKPLDTLEHFPVSSCVNNSRNKSLECMVKIEM</sequence>
<dbReference type="SUPFAM" id="SSF143081">
    <property type="entry name" value="BB1717-like"/>
    <property type="match status" value="1"/>
</dbReference>
<evidence type="ECO:0000256" key="3">
    <source>
        <dbReference type="ARBA" id="ARBA00022670"/>
    </source>
</evidence>
<dbReference type="STRING" id="10228.B3RVM1"/>
<dbReference type="InParanoid" id="B3RVM1"/>
<dbReference type="InterPro" id="IPR003738">
    <property type="entry name" value="SRAP"/>
</dbReference>
<protein>
    <recommendedName>
        <fullName evidence="2">Abasic site processing protein HMCES</fullName>
    </recommendedName>
    <alternativeName>
        <fullName evidence="9">Embryonic stem cell-specific 5-hydroxymethylcytosine-binding protein</fullName>
    </alternativeName>
    <alternativeName>
        <fullName evidence="10">Peptidase HMCES</fullName>
    </alternativeName>
    <alternativeName>
        <fullName evidence="11">SRAP domain-containing protein 1</fullName>
    </alternativeName>
</protein>
<dbReference type="GO" id="GO:0003697">
    <property type="term" value="F:single-stranded DNA binding"/>
    <property type="evidence" value="ECO:0007669"/>
    <property type="project" value="InterPro"/>
</dbReference>
<reference evidence="12 13" key="1">
    <citation type="journal article" date="2008" name="Nature">
        <title>The Trichoplax genome and the nature of placozoans.</title>
        <authorList>
            <person name="Srivastava M."/>
            <person name="Begovic E."/>
            <person name="Chapman J."/>
            <person name="Putnam N.H."/>
            <person name="Hellsten U."/>
            <person name="Kawashima T."/>
            <person name="Kuo A."/>
            <person name="Mitros T."/>
            <person name="Salamov A."/>
            <person name="Carpenter M.L."/>
            <person name="Signorovitch A.Y."/>
            <person name="Moreno M.A."/>
            <person name="Kamm K."/>
            <person name="Grimwood J."/>
            <person name="Schmutz J."/>
            <person name="Shapiro H."/>
            <person name="Grigoriev I.V."/>
            <person name="Buss L.W."/>
            <person name="Schierwater B."/>
            <person name="Dellaporta S.L."/>
            <person name="Rokhsar D.S."/>
        </authorList>
    </citation>
    <scope>NUCLEOTIDE SEQUENCE [LARGE SCALE GENOMIC DNA]</scope>
    <source>
        <strain evidence="12 13">Grell-BS-1999</strain>
    </source>
</reference>
<keyword evidence="7" id="KW-0238">DNA-binding</keyword>
<evidence type="ECO:0000256" key="10">
    <source>
        <dbReference type="ARBA" id="ARBA00030898"/>
    </source>
</evidence>
<dbReference type="Proteomes" id="UP000009022">
    <property type="component" value="Unassembled WGS sequence"/>
</dbReference>
<evidence type="ECO:0000256" key="11">
    <source>
        <dbReference type="ARBA" id="ARBA00031130"/>
    </source>
</evidence>
<gene>
    <name evidence="12" type="ORF">TRIADDRAFT_24378</name>
</gene>
<keyword evidence="6" id="KW-0190">Covalent protein-DNA linkage</keyword>
<keyword evidence="4" id="KW-0227">DNA damage</keyword>
<evidence type="ECO:0000256" key="2">
    <source>
        <dbReference type="ARBA" id="ARBA00015888"/>
    </source>
</evidence>
<name>B3RVM1_TRIAD</name>
<dbReference type="OMA" id="SYNKGPQ"/>
<dbReference type="PhylomeDB" id="B3RVM1"/>
<dbReference type="GO" id="GO:0106300">
    <property type="term" value="P:protein-DNA covalent cross-linking repair"/>
    <property type="evidence" value="ECO:0007669"/>
    <property type="project" value="InterPro"/>
</dbReference>
<dbReference type="eggNOG" id="KOG2618">
    <property type="taxonomic scope" value="Eukaryota"/>
</dbReference>
<dbReference type="AlphaFoldDB" id="B3RVM1"/>
<keyword evidence="5" id="KW-0378">Hydrolase</keyword>
<evidence type="ECO:0000256" key="4">
    <source>
        <dbReference type="ARBA" id="ARBA00022763"/>
    </source>
</evidence>